<reference evidence="1" key="2">
    <citation type="submission" date="2015-07" db="EMBL/GenBank/DDBJ databases">
        <title>Plasmids, circular viruses and viroids from rat gut.</title>
        <authorList>
            <person name="Jorgensen T.J."/>
            <person name="Hansen M.A."/>
            <person name="Xu Z."/>
            <person name="Tabak M.A."/>
            <person name="Sorensen S.J."/>
            <person name="Hansen L.H."/>
        </authorList>
    </citation>
    <scope>NUCLEOTIDE SEQUENCE</scope>
    <source>
        <strain evidence="1">RGFK0808</strain>
    </source>
</reference>
<name>A0A0H5Q1Z3_9ZZZZ</name>
<evidence type="ECO:0000313" key="1">
    <source>
        <dbReference type="EMBL" id="CRY95893.1"/>
    </source>
</evidence>
<dbReference type="EMBL" id="LN853416">
    <property type="protein sequence ID" value="CRY95893.1"/>
    <property type="molecule type" value="Genomic_DNA"/>
</dbReference>
<organism evidence="1">
    <name type="scientific">uncultured prokaryote</name>
    <dbReference type="NCBI Taxonomy" id="198431"/>
    <lineage>
        <taxon>unclassified sequences</taxon>
        <taxon>environmental samples</taxon>
    </lineage>
</organism>
<accession>A0A0H5Q1Z3</accession>
<reference evidence="1" key="1">
    <citation type="submission" date="2015-06" db="EMBL/GenBank/DDBJ databases">
        <authorList>
            <person name="Joergensen T."/>
        </authorList>
    </citation>
    <scope>NUCLEOTIDE SEQUENCE</scope>
    <source>
        <strain evidence="1">RGFK0808</strain>
    </source>
</reference>
<protein>
    <submittedName>
        <fullName evidence="1">Uncharacterized protein</fullName>
    </submittedName>
</protein>
<proteinExistence type="predicted"/>
<dbReference type="AlphaFoldDB" id="A0A0H5Q1Z3"/>
<sequence>MHSTLSYHPVVPGSDQHLSLVARAIAPDPHRRACAVIAAAGGMLRTKQETPRTVIPEASVPIINPGERTSDGCFTECA</sequence>